<dbReference type="EMBL" id="JAHTBI010000018">
    <property type="protein sequence ID" value="MBV6286723.1"/>
    <property type="molecule type" value="Genomic_DNA"/>
</dbReference>
<keyword evidence="1" id="KW-1133">Transmembrane helix</keyword>
<evidence type="ECO:0000256" key="1">
    <source>
        <dbReference type="SAM" id="Phobius"/>
    </source>
</evidence>
<accession>A0A9Q2XHC9</accession>
<keyword evidence="1" id="KW-0812">Transmembrane</keyword>
<name>A0A9Q2XHC9_9PSED</name>
<dbReference type="AlphaFoldDB" id="A0A9Q2XHC9"/>
<dbReference type="RefSeq" id="WP_217974449.1">
    <property type="nucleotide sequence ID" value="NZ_JAHTBI010000018.1"/>
</dbReference>
<evidence type="ECO:0000313" key="2">
    <source>
        <dbReference type="EMBL" id="MBV6286723.1"/>
    </source>
</evidence>
<reference evidence="2" key="1">
    <citation type="journal article" date="2022" name="Int. J. Syst. Evol. Microbiol.">
        <title>Pseudomonas aegrilactucae sp. nov. and Pseudomonas morbosilactucae sp. nov., pathogens causing bacterial rot of lettuce in Japan.</title>
        <authorList>
            <person name="Sawada H."/>
            <person name="Fujikawa T."/>
            <person name="Satou M."/>
        </authorList>
    </citation>
    <scope>NUCLEOTIDE SEQUENCE</scope>
    <source>
        <strain evidence="2">MAFF 301350</strain>
    </source>
</reference>
<protein>
    <submittedName>
        <fullName evidence="2">DUF4190 domain-containing protein</fullName>
    </submittedName>
</protein>
<keyword evidence="1" id="KW-0472">Membrane</keyword>
<organism evidence="2 3">
    <name type="scientific">Pseudomonas aegrilactucae</name>
    <dbReference type="NCBI Taxonomy" id="2854028"/>
    <lineage>
        <taxon>Bacteria</taxon>
        <taxon>Pseudomonadati</taxon>
        <taxon>Pseudomonadota</taxon>
        <taxon>Gammaproteobacteria</taxon>
        <taxon>Pseudomonadales</taxon>
        <taxon>Pseudomonadaceae</taxon>
        <taxon>Pseudomonas</taxon>
    </lineage>
</organism>
<dbReference type="Proteomes" id="UP001106592">
    <property type="component" value="Unassembled WGS sequence"/>
</dbReference>
<sequence>MAMVFCRGCAKEIHETAPSCPQCGAVQHLPSHAQQAAQASPWMGIVSLILGILCGLTLFDDSEWDSETLLGLSIFAVMGLIFGIISIVQKKPGNNMAIAGVVLSSVSLLVFIGLSVN</sequence>
<proteinExistence type="predicted"/>
<feature type="transmembrane region" description="Helical" evidence="1">
    <location>
        <begin position="95"/>
        <end position="116"/>
    </location>
</feature>
<reference evidence="2" key="2">
    <citation type="journal article" date="2023" name="Plant Pathol.">
        <title>Dismantling and reorganizing Pseudomonas marginalis sensu#lato.</title>
        <authorList>
            <person name="Sawada H."/>
            <person name="Fujikawa T."/>
            <person name="Satou M."/>
        </authorList>
    </citation>
    <scope>NUCLEOTIDE SEQUENCE</scope>
    <source>
        <strain evidence="2">MAFF 301350</strain>
    </source>
</reference>
<feature type="transmembrane region" description="Helical" evidence="1">
    <location>
        <begin position="39"/>
        <end position="58"/>
    </location>
</feature>
<evidence type="ECO:0000313" key="3">
    <source>
        <dbReference type="Proteomes" id="UP001106592"/>
    </source>
</evidence>
<feature type="transmembrane region" description="Helical" evidence="1">
    <location>
        <begin position="70"/>
        <end position="88"/>
    </location>
</feature>
<gene>
    <name evidence="2" type="ORF">KUO17_06680</name>
</gene>
<comment type="caution">
    <text evidence="2">The sequence shown here is derived from an EMBL/GenBank/DDBJ whole genome shotgun (WGS) entry which is preliminary data.</text>
</comment>
<keyword evidence="3" id="KW-1185">Reference proteome</keyword>